<protein>
    <submittedName>
        <fullName evidence="3">Bifunctional nuclease family protein</fullName>
    </submittedName>
</protein>
<dbReference type="EMBL" id="JBHSWU010000438">
    <property type="protein sequence ID" value="MFC6725239.1"/>
    <property type="molecule type" value="Genomic_DNA"/>
</dbReference>
<feature type="domain" description="BFN" evidence="2">
    <location>
        <begin position="1"/>
        <end position="94"/>
    </location>
</feature>
<reference evidence="3 4" key="1">
    <citation type="journal article" date="2019" name="Int. J. Syst. Evol. Microbiol.">
        <title>The Global Catalogue of Microorganisms (GCM) 10K type strain sequencing project: providing services to taxonomists for standard genome sequencing and annotation.</title>
        <authorList>
            <consortium name="The Broad Institute Genomics Platform"/>
            <consortium name="The Broad Institute Genome Sequencing Center for Infectious Disease"/>
            <person name="Wu L."/>
            <person name="Ma J."/>
        </authorList>
    </citation>
    <scope>NUCLEOTIDE SEQUENCE [LARGE SCALE GENOMIC DNA]</scope>
    <source>
        <strain evidence="3 4">NBRC 111368</strain>
    </source>
</reference>
<evidence type="ECO:0000256" key="1">
    <source>
        <dbReference type="SAM" id="MobiDB-lite"/>
    </source>
</evidence>
<dbReference type="Gene3D" id="3.10.690.10">
    <property type="entry name" value="Bifunctional nuclease domain"/>
    <property type="match status" value="1"/>
</dbReference>
<feature type="non-terminal residue" evidence="3">
    <location>
        <position position="1"/>
    </location>
</feature>
<keyword evidence="4" id="KW-1185">Reference proteome</keyword>
<feature type="compositionally biased region" description="Acidic residues" evidence="1">
    <location>
        <begin position="113"/>
        <end position="122"/>
    </location>
</feature>
<dbReference type="PROSITE" id="PS51658">
    <property type="entry name" value="BFN"/>
    <property type="match status" value="1"/>
</dbReference>
<accession>A0ABD5S140</accession>
<feature type="region of interest" description="Disordered" evidence="1">
    <location>
        <begin position="87"/>
        <end position="122"/>
    </location>
</feature>
<evidence type="ECO:0000313" key="4">
    <source>
        <dbReference type="Proteomes" id="UP001596328"/>
    </source>
</evidence>
<sequence>IQLGLSGEPFERPLTHDLLVDVVTEFGGAVVGVRIDDLADGTFYAKLDIVRYVEGESEKFVFDARPSGAVAVAVRADCGITVSDDILDAAGRPPSEVEFDPDEEPSGERHLDDPDEGDWGFR</sequence>
<gene>
    <name evidence="3" type="ORF">ACFQE1_12835</name>
</gene>
<dbReference type="InterPro" id="IPR003729">
    <property type="entry name" value="Bi_nuclease_dom"/>
</dbReference>
<name>A0ABD5S140_9EURY</name>
<dbReference type="Pfam" id="PF02577">
    <property type="entry name" value="BFN_dom"/>
    <property type="match status" value="1"/>
</dbReference>
<dbReference type="InterPro" id="IPR036104">
    <property type="entry name" value="BFN_sf"/>
</dbReference>
<dbReference type="SUPFAM" id="SSF103256">
    <property type="entry name" value="Hypothetical protein TM0160"/>
    <property type="match status" value="1"/>
</dbReference>
<dbReference type="Proteomes" id="UP001596328">
    <property type="component" value="Unassembled WGS sequence"/>
</dbReference>
<evidence type="ECO:0000259" key="2">
    <source>
        <dbReference type="PROSITE" id="PS51658"/>
    </source>
</evidence>
<proteinExistence type="predicted"/>
<organism evidence="3 4">
    <name type="scientific">Halobium palmae</name>
    <dbReference type="NCBI Taxonomy" id="1776492"/>
    <lineage>
        <taxon>Archaea</taxon>
        <taxon>Methanobacteriati</taxon>
        <taxon>Methanobacteriota</taxon>
        <taxon>Stenosarchaea group</taxon>
        <taxon>Halobacteria</taxon>
        <taxon>Halobacteriales</taxon>
        <taxon>Haloferacaceae</taxon>
        <taxon>Halobium</taxon>
    </lineage>
</organism>
<comment type="caution">
    <text evidence="3">The sequence shown here is derived from an EMBL/GenBank/DDBJ whole genome shotgun (WGS) entry which is preliminary data.</text>
</comment>
<evidence type="ECO:0000313" key="3">
    <source>
        <dbReference type="EMBL" id="MFC6725239.1"/>
    </source>
</evidence>
<dbReference type="AlphaFoldDB" id="A0ABD5S140"/>